<evidence type="ECO:0000256" key="7">
    <source>
        <dbReference type="ARBA" id="ARBA00022840"/>
    </source>
</evidence>
<dbReference type="InterPro" id="IPR023298">
    <property type="entry name" value="ATPase_P-typ_TM_dom_sf"/>
</dbReference>
<comment type="subcellular location">
    <subcellularLocation>
        <location evidence="1">Cell membrane</location>
        <topology evidence="1">Multi-pass membrane protein</topology>
    </subcellularLocation>
</comment>
<dbReference type="GO" id="GO:0019829">
    <property type="term" value="F:ATPase-coupled monoatomic cation transmembrane transporter activity"/>
    <property type="evidence" value="ECO:0007669"/>
    <property type="project" value="InterPro"/>
</dbReference>
<dbReference type="PRINTS" id="PR00120">
    <property type="entry name" value="HATPASE"/>
</dbReference>
<protein>
    <submittedName>
        <fullName evidence="13">Heavy metal translocating P-type ATPase</fullName>
    </submittedName>
</protein>
<dbReference type="GO" id="GO:0005886">
    <property type="term" value="C:plasma membrane"/>
    <property type="evidence" value="ECO:0007669"/>
    <property type="project" value="UniProtKB-SubCell"/>
</dbReference>
<dbReference type="SUPFAM" id="SSF81653">
    <property type="entry name" value="Calcium ATPase, transduction domain A"/>
    <property type="match status" value="1"/>
</dbReference>
<evidence type="ECO:0000256" key="3">
    <source>
        <dbReference type="ARBA" id="ARBA00022475"/>
    </source>
</evidence>
<dbReference type="GeneID" id="3923001"/>
<dbReference type="PANTHER" id="PTHR48085:SF5">
    <property type="entry name" value="CADMIUM_ZINC-TRANSPORTING ATPASE HMA4-RELATED"/>
    <property type="match status" value="1"/>
</dbReference>
<dbReference type="SUPFAM" id="SSF56784">
    <property type="entry name" value="HAD-like"/>
    <property type="match status" value="1"/>
</dbReference>
<dbReference type="SFLD" id="SFLDS00003">
    <property type="entry name" value="Haloacid_Dehalogenase"/>
    <property type="match status" value="1"/>
</dbReference>
<dbReference type="InterPro" id="IPR023214">
    <property type="entry name" value="HAD_sf"/>
</dbReference>
<dbReference type="GO" id="GO:0046872">
    <property type="term" value="F:metal ion binding"/>
    <property type="evidence" value="ECO:0007669"/>
    <property type="project" value="UniProtKB-KW"/>
</dbReference>
<evidence type="ECO:0000256" key="6">
    <source>
        <dbReference type="ARBA" id="ARBA00022741"/>
    </source>
</evidence>
<dbReference type="GO" id="GO:0015086">
    <property type="term" value="F:cadmium ion transmembrane transporter activity"/>
    <property type="evidence" value="ECO:0007669"/>
    <property type="project" value="TreeGrafter"/>
</dbReference>
<feature type="transmembrane region" description="Helical" evidence="11">
    <location>
        <begin position="59"/>
        <end position="76"/>
    </location>
</feature>
<dbReference type="SFLD" id="SFLDF00027">
    <property type="entry name" value="p-type_atpase"/>
    <property type="match status" value="1"/>
</dbReference>
<keyword evidence="14" id="KW-1185">Reference proteome</keyword>
<dbReference type="EnsemblBacteria" id="ABD41088">
    <property type="protein sequence ID" value="ABD41088"/>
    <property type="gene ID" value="Mhun_1348"/>
</dbReference>
<evidence type="ECO:0000256" key="2">
    <source>
        <dbReference type="ARBA" id="ARBA00006024"/>
    </source>
</evidence>
<comment type="similarity">
    <text evidence="2">Belongs to the cation transport ATPase (P-type) (TC 3.A.3) family. Type IB subfamily.</text>
</comment>
<dbReference type="InterPro" id="IPR051014">
    <property type="entry name" value="Cation_Transport_ATPase_IB"/>
</dbReference>
<dbReference type="InParanoid" id="Q2FNP6"/>
<dbReference type="Gene3D" id="3.40.1110.10">
    <property type="entry name" value="Calcium-transporting ATPase, cytoplasmic domain N"/>
    <property type="match status" value="1"/>
</dbReference>
<evidence type="ECO:0000256" key="11">
    <source>
        <dbReference type="SAM" id="Phobius"/>
    </source>
</evidence>
<dbReference type="Gene3D" id="2.70.150.10">
    <property type="entry name" value="Calcium-transporting ATPase, cytoplasmic transduction domain A"/>
    <property type="match status" value="1"/>
</dbReference>
<dbReference type="KEGG" id="mhu:Mhun_1348"/>
<dbReference type="EMBL" id="CP000254">
    <property type="protein sequence ID" value="ABD41088.1"/>
    <property type="molecule type" value="Genomic_DNA"/>
</dbReference>
<evidence type="ECO:0000256" key="10">
    <source>
        <dbReference type="ARBA" id="ARBA00023136"/>
    </source>
</evidence>
<dbReference type="GO" id="GO:0005524">
    <property type="term" value="F:ATP binding"/>
    <property type="evidence" value="ECO:0007669"/>
    <property type="project" value="UniProtKB-KW"/>
</dbReference>
<dbReference type="AlphaFoldDB" id="Q2FNP6"/>
<dbReference type="PRINTS" id="PR00119">
    <property type="entry name" value="CATATPASE"/>
</dbReference>
<gene>
    <name evidence="13" type="ordered locus">Mhun_1348</name>
</gene>
<dbReference type="Pfam" id="PF00122">
    <property type="entry name" value="E1-E2_ATPase"/>
    <property type="match status" value="1"/>
</dbReference>
<dbReference type="Pfam" id="PF00702">
    <property type="entry name" value="Hydrolase"/>
    <property type="match status" value="1"/>
</dbReference>
<dbReference type="InterPro" id="IPR036412">
    <property type="entry name" value="HAD-like_sf"/>
</dbReference>
<dbReference type="GO" id="GO:0016887">
    <property type="term" value="F:ATP hydrolysis activity"/>
    <property type="evidence" value="ECO:0007669"/>
    <property type="project" value="InterPro"/>
</dbReference>
<keyword evidence="7" id="KW-0067">ATP-binding</keyword>
<keyword evidence="3" id="KW-1003">Cell membrane</keyword>
<feature type="transmembrane region" description="Helical" evidence="11">
    <location>
        <begin position="257"/>
        <end position="277"/>
    </location>
</feature>
<dbReference type="eggNOG" id="arCOG01576">
    <property type="taxonomic scope" value="Archaea"/>
</dbReference>
<evidence type="ECO:0000256" key="5">
    <source>
        <dbReference type="ARBA" id="ARBA00022723"/>
    </source>
</evidence>
<feature type="transmembrane region" description="Helical" evidence="11">
    <location>
        <begin position="595"/>
        <end position="614"/>
    </location>
</feature>
<keyword evidence="4 11" id="KW-0812">Transmembrane</keyword>
<dbReference type="InterPro" id="IPR059000">
    <property type="entry name" value="ATPase_P-type_domA"/>
</dbReference>
<evidence type="ECO:0000313" key="14">
    <source>
        <dbReference type="Proteomes" id="UP000001941"/>
    </source>
</evidence>
<dbReference type="InterPro" id="IPR001757">
    <property type="entry name" value="P_typ_ATPase"/>
</dbReference>
<dbReference type="NCBIfam" id="TIGR01511">
    <property type="entry name" value="ATPase-IB1_Cu"/>
    <property type="match status" value="1"/>
</dbReference>
<feature type="transmembrane region" description="Helical" evidence="11">
    <location>
        <begin position="33"/>
        <end position="53"/>
    </location>
</feature>
<reference evidence="14" key="1">
    <citation type="journal article" date="2016" name="Stand. Genomic Sci.">
        <title>Complete genome sequence of Methanospirillum hungatei type strain JF1.</title>
        <authorList>
            <person name="Gunsalus R.P."/>
            <person name="Cook L.E."/>
            <person name="Crable B."/>
            <person name="Rohlin L."/>
            <person name="McDonald E."/>
            <person name="Mouttaki H."/>
            <person name="Sieber J.R."/>
            <person name="Poweleit N."/>
            <person name="Zhou H."/>
            <person name="Lapidus A.L."/>
            <person name="Daligault H.E."/>
            <person name="Land M."/>
            <person name="Gilna P."/>
            <person name="Ivanova N."/>
            <person name="Kyrpides N."/>
            <person name="Culley D.E."/>
            <person name="McInerney M.J."/>
        </authorList>
    </citation>
    <scope>NUCLEOTIDE SEQUENCE [LARGE SCALE GENOMIC DNA]</scope>
    <source>
        <strain evidence="14">ATCC 27890 / DSM 864 / NBRC 100397 / JF-1</strain>
    </source>
</reference>
<dbReference type="PANTHER" id="PTHR48085">
    <property type="entry name" value="CADMIUM/ZINC-TRANSPORTING ATPASE HMA2-RELATED"/>
    <property type="match status" value="1"/>
</dbReference>
<evidence type="ECO:0000256" key="9">
    <source>
        <dbReference type="ARBA" id="ARBA00022989"/>
    </source>
</evidence>
<evidence type="ECO:0000256" key="8">
    <source>
        <dbReference type="ARBA" id="ARBA00022967"/>
    </source>
</evidence>
<dbReference type="InterPro" id="IPR023299">
    <property type="entry name" value="ATPase_P-typ_cyto_dom_N"/>
</dbReference>
<dbReference type="InterPro" id="IPR008250">
    <property type="entry name" value="ATPase_P-typ_transduc_dom_A_sf"/>
</dbReference>
<keyword evidence="6" id="KW-0547">Nucleotide-binding</keyword>
<dbReference type="OrthoDB" id="8588at2157"/>
<evidence type="ECO:0000313" key="13">
    <source>
        <dbReference type="EMBL" id="ABD41088.1"/>
    </source>
</evidence>
<organism evidence="13 14">
    <name type="scientific">Methanospirillum hungatei JF-1 (strain ATCC 27890 / DSM 864 / NBRC 100397 / JF-1)</name>
    <dbReference type="NCBI Taxonomy" id="323259"/>
    <lineage>
        <taxon>Archaea</taxon>
        <taxon>Methanobacteriati</taxon>
        <taxon>Methanobacteriota</taxon>
        <taxon>Stenosarchaea group</taxon>
        <taxon>Methanomicrobia</taxon>
        <taxon>Methanomicrobiales</taxon>
        <taxon>Methanospirillaceae</taxon>
        <taxon>Methanospirillum</taxon>
    </lineage>
</organism>
<dbReference type="InterPro" id="IPR018303">
    <property type="entry name" value="ATPase_P-typ_P_site"/>
</dbReference>
<evidence type="ECO:0000259" key="12">
    <source>
        <dbReference type="Pfam" id="PF00122"/>
    </source>
</evidence>
<dbReference type="NCBIfam" id="TIGR01494">
    <property type="entry name" value="ATPase_P-type"/>
    <property type="match status" value="1"/>
</dbReference>
<keyword evidence="5" id="KW-0479">Metal-binding</keyword>
<dbReference type="HOGENOM" id="CLU_001771_6_3_2"/>
<dbReference type="STRING" id="323259.Mhun_1348"/>
<dbReference type="RefSeq" id="WP_011448365.1">
    <property type="nucleotide sequence ID" value="NC_007796.1"/>
</dbReference>
<dbReference type="SFLD" id="SFLDG00002">
    <property type="entry name" value="C1.7:_P-type_atpase_like"/>
    <property type="match status" value="1"/>
</dbReference>
<dbReference type="PROSITE" id="PS00154">
    <property type="entry name" value="ATPASE_E1_E2"/>
    <property type="match status" value="1"/>
</dbReference>
<dbReference type="InterPro" id="IPR027256">
    <property type="entry name" value="P-typ_ATPase_IB"/>
</dbReference>
<feature type="transmembrane region" description="Helical" evidence="11">
    <location>
        <begin position="283"/>
        <end position="307"/>
    </location>
</feature>
<proteinExistence type="inferred from homology"/>
<dbReference type="InterPro" id="IPR044492">
    <property type="entry name" value="P_typ_ATPase_HD_dom"/>
</dbReference>
<accession>Q2FNP6</accession>
<evidence type="ECO:0000256" key="1">
    <source>
        <dbReference type="ARBA" id="ARBA00004651"/>
    </source>
</evidence>
<keyword evidence="8" id="KW-1278">Translocase</keyword>
<dbReference type="SUPFAM" id="SSF81665">
    <property type="entry name" value="Calcium ATPase, transmembrane domain M"/>
    <property type="match status" value="1"/>
</dbReference>
<dbReference type="FunFam" id="2.70.150.10:FF:000020">
    <property type="entry name" value="Copper-exporting P-type ATPase A"/>
    <property type="match status" value="1"/>
</dbReference>
<dbReference type="Proteomes" id="UP000001941">
    <property type="component" value="Chromosome"/>
</dbReference>
<dbReference type="Gene3D" id="3.40.50.1000">
    <property type="entry name" value="HAD superfamily/HAD-like"/>
    <property type="match status" value="1"/>
</dbReference>
<feature type="domain" description="P-type ATPase A" evidence="12">
    <location>
        <begin position="142"/>
        <end position="240"/>
    </location>
</feature>
<keyword evidence="9 11" id="KW-1133">Transmembrane helix</keyword>
<name>Q2FNP6_METHJ</name>
<sequence>MTSGTSTCDRKTCCSHDCGCTHDHAEEDLKKTIIRLLVSGFFVFIAVLTEYTIISVADVQIPAALAALALTAYPIIKEAILGISRKEWNVCELAALALVAAVLIGEFTAAAEIALILTIGELVEDYLFTRTKKDLNMMVQAAPTTASLILNEKIHEIPVEDIRAGDQLMIHPGERIPVDGYIVTGHSDVDESFRTGESLPINKKPGDAVYSGSMNLDGALVISASNPATQSSYAKVVELVREAGLRRPPSHPMIDRFAGYYTPVILIIAGMIALATGDITRGITVLIVSCPCALLLATPSAVLAAIGPAAKRGILIKSGKFLEVCKQITIFVFDKTGTLTSGEMKVTSVIPEKGHTEEEILTIAASAERSSPHPIAKSIREEARKRGIQIPQVGTARHIPGKGVEDIWNGMPILVGSREFLEERSVPLPKKPHSNQEPTHANETEVLVAQNNEYIGTLYISDTLHTDTREAVTSLKQIGVYKYALVTGDHTNVARSIAAELHIPDDMTFSGLLPQDKETYIARLQEQGEVVCFIGDGTNDGPALVRADLGVGIGSRANTLALESSGVILMEKGLSALPLFIRLGRKTSQTIAQNIGLALFLNLFLISIAAGGAITPVMGAIGHQLATIVVLINSIRLSCSLPA</sequence>
<evidence type="ECO:0000256" key="4">
    <source>
        <dbReference type="ARBA" id="ARBA00022692"/>
    </source>
</evidence>
<dbReference type="NCBIfam" id="TIGR01525">
    <property type="entry name" value="ATPase-IB_hvy"/>
    <property type="match status" value="1"/>
</dbReference>
<keyword evidence="10 11" id="KW-0472">Membrane</keyword>